<comment type="subunit">
    <text evidence="9">Component of the Mediator complex.</text>
</comment>
<feature type="compositionally biased region" description="Low complexity" evidence="10">
    <location>
        <begin position="132"/>
        <end position="150"/>
    </location>
</feature>
<comment type="subcellular location">
    <subcellularLocation>
        <location evidence="1 9">Nucleus</location>
    </subcellularLocation>
</comment>
<keyword evidence="6 9" id="KW-0010">Activator</keyword>
<feature type="region of interest" description="Disordered" evidence="10">
    <location>
        <begin position="548"/>
        <end position="583"/>
    </location>
</feature>
<protein>
    <recommendedName>
        <fullName evidence="3 9">Mediator of RNA polymerase II transcription subunit 13</fullName>
    </recommendedName>
</protein>
<feature type="compositionally biased region" description="Polar residues" evidence="10">
    <location>
        <begin position="122"/>
        <end position="131"/>
    </location>
</feature>
<evidence type="ECO:0000313" key="13">
    <source>
        <dbReference type="EMBL" id="CEK75604.1"/>
    </source>
</evidence>
<feature type="compositionally biased region" description="Basic and acidic residues" evidence="10">
    <location>
        <begin position="167"/>
        <end position="180"/>
    </location>
</feature>
<keyword evidence="4 9" id="KW-0678">Repressor</keyword>
<evidence type="ECO:0000256" key="8">
    <source>
        <dbReference type="ARBA" id="ARBA00023242"/>
    </source>
</evidence>
<feature type="compositionally biased region" description="Low complexity" evidence="10">
    <location>
        <begin position="548"/>
        <end position="562"/>
    </location>
</feature>
<dbReference type="GO" id="GO:0045944">
    <property type="term" value="P:positive regulation of transcription by RNA polymerase II"/>
    <property type="evidence" value="ECO:0007669"/>
    <property type="project" value="TreeGrafter"/>
</dbReference>
<name>A0A0B7A3T1_9EUPU</name>
<dbReference type="GO" id="GO:0003713">
    <property type="term" value="F:transcription coactivator activity"/>
    <property type="evidence" value="ECO:0007669"/>
    <property type="project" value="TreeGrafter"/>
</dbReference>
<evidence type="ECO:0000256" key="7">
    <source>
        <dbReference type="ARBA" id="ARBA00023163"/>
    </source>
</evidence>
<dbReference type="Pfam" id="PF18296">
    <property type="entry name" value="MID_MedPIWI"/>
    <property type="match status" value="1"/>
</dbReference>
<evidence type="ECO:0000256" key="9">
    <source>
        <dbReference type="RuleBase" id="RU364134"/>
    </source>
</evidence>
<accession>A0A0B7A3T1</accession>
<organism evidence="13">
    <name type="scientific">Arion vulgaris</name>
    <dbReference type="NCBI Taxonomy" id="1028688"/>
    <lineage>
        <taxon>Eukaryota</taxon>
        <taxon>Metazoa</taxon>
        <taxon>Spiralia</taxon>
        <taxon>Lophotrochozoa</taxon>
        <taxon>Mollusca</taxon>
        <taxon>Gastropoda</taxon>
        <taxon>Heterobranchia</taxon>
        <taxon>Euthyneura</taxon>
        <taxon>Panpulmonata</taxon>
        <taxon>Eupulmonata</taxon>
        <taxon>Stylommatophora</taxon>
        <taxon>Helicina</taxon>
        <taxon>Arionoidea</taxon>
        <taxon>Arionidae</taxon>
        <taxon>Arion</taxon>
    </lineage>
</organism>
<feature type="domain" description="Mediator complex subunit Med13 C-terminal" evidence="11">
    <location>
        <begin position="302"/>
        <end position="697"/>
    </location>
</feature>
<evidence type="ECO:0000256" key="2">
    <source>
        <dbReference type="ARBA" id="ARBA00009354"/>
    </source>
</evidence>
<dbReference type="EMBL" id="HACG01028739">
    <property type="protein sequence ID" value="CEK75604.1"/>
    <property type="molecule type" value="Transcribed_RNA"/>
</dbReference>
<dbReference type="Pfam" id="PF06333">
    <property type="entry name" value="Med13_C"/>
    <property type="match status" value="1"/>
</dbReference>
<keyword evidence="5 9" id="KW-0805">Transcription regulation</keyword>
<dbReference type="GO" id="GO:0016592">
    <property type="term" value="C:mediator complex"/>
    <property type="evidence" value="ECO:0007669"/>
    <property type="project" value="InterPro"/>
</dbReference>
<comment type="function">
    <text evidence="9">Component of the Mediator complex, a coactivator involved in regulated transcription of nearly all RNA polymerase II-dependent genes. Mediator functions as a bridge to convey information from gene-specific regulatory proteins to the basal RNA polymerase II transcription machinery. Mediator is recruited to promoters by direct interactions with regulatory proteins and serves as a scaffold for the assembly of a functional preinitiation complex with RNA polymerase II and the general transcription factors.</text>
</comment>
<reference evidence="13" key="1">
    <citation type="submission" date="2014-12" db="EMBL/GenBank/DDBJ databases">
        <title>Insight into the proteome of Arion vulgaris.</title>
        <authorList>
            <person name="Aradska J."/>
            <person name="Bulat T."/>
            <person name="Smidak R."/>
            <person name="Sarate P."/>
            <person name="Gangsoo J."/>
            <person name="Sialana F."/>
            <person name="Bilban M."/>
            <person name="Lubec G."/>
        </authorList>
    </citation>
    <scope>NUCLEOTIDE SEQUENCE</scope>
    <source>
        <tissue evidence="13">Skin</tissue>
    </source>
</reference>
<proteinExistence type="inferred from homology"/>
<gene>
    <name evidence="13" type="primary">ORF96243</name>
</gene>
<keyword evidence="7 9" id="KW-0804">Transcription</keyword>
<evidence type="ECO:0000256" key="4">
    <source>
        <dbReference type="ARBA" id="ARBA00022491"/>
    </source>
</evidence>
<evidence type="ECO:0000256" key="6">
    <source>
        <dbReference type="ARBA" id="ARBA00023159"/>
    </source>
</evidence>
<feature type="domain" description="MID" evidence="12">
    <location>
        <begin position="1"/>
        <end position="265"/>
    </location>
</feature>
<dbReference type="AlphaFoldDB" id="A0A0B7A3T1"/>
<evidence type="ECO:0000256" key="3">
    <source>
        <dbReference type="ARBA" id="ARBA00019618"/>
    </source>
</evidence>
<feature type="non-terminal residue" evidence="13">
    <location>
        <position position="1"/>
    </location>
</feature>
<evidence type="ECO:0000259" key="12">
    <source>
        <dbReference type="Pfam" id="PF18296"/>
    </source>
</evidence>
<dbReference type="InterPro" id="IPR051139">
    <property type="entry name" value="Mediator_complx_sub13"/>
</dbReference>
<dbReference type="PANTHER" id="PTHR48249:SF3">
    <property type="entry name" value="MEDIATOR OF RNA POLYMERASE II TRANSCRIPTION SUBUNIT 13"/>
    <property type="match status" value="1"/>
</dbReference>
<feature type="region of interest" description="Disordered" evidence="10">
    <location>
        <begin position="120"/>
        <end position="185"/>
    </location>
</feature>
<evidence type="ECO:0000259" key="11">
    <source>
        <dbReference type="Pfam" id="PF06333"/>
    </source>
</evidence>
<dbReference type="InterPro" id="IPR009401">
    <property type="entry name" value="Med13_C"/>
</dbReference>
<evidence type="ECO:0000256" key="1">
    <source>
        <dbReference type="ARBA" id="ARBA00004123"/>
    </source>
</evidence>
<evidence type="ECO:0000256" key="10">
    <source>
        <dbReference type="SAM" id="MobiDB-lite"/>
    </source>
</evidence>
<evidence type="ECO:0000256" key="5">
    <source>
        <dbReference type="ARBA" id="ARBA00023015"/>
    </source>
</evidence>
<keyword evidence="8 9" id="KW-0539">Nucleus</keyword>
<dbReference type="PANTHER" id="PTHR48249">
    <property type="entry name" value="MEDIATOR OF RNA POLYMERASE II TRANSCRIPTION SUBUNIT 13"/>
    <property type="match status" value="1"/>
</dbReference>
<sequence>VLYVVVAPESDFLLQHIVTFFKELSTVYELCRLGRHCAIKPLRDGVLRVGKQVAAKLANEPVGDWFSFVGDSNVACKLKLYAQVCKYNLAPILCQPNLDKSMFEQGSGNMHKAQFKMPEPAINSTRPATPDSQTTTYSSQSSSGQGSQATEDGRDGGQGDGMSQSKEGSHEGSNEGHGEDNNPDAPGIVVYIVDPFSYGQGGEGLSRLAVIGLLKCFQEMALPDHLANIVSLQVVPLQVIMEHKENALRLQAIKSIAFSVFTSCKWNLSHAIMGRPLTGFGPASAAEQFLRRKEQEENQKLYSPPFVLASTKSRQNQIMEAKTEQQTILFCGYCLSEDQRWLLAVCTDERGELMEYCTINIEIPNRNRRKKASARRPGLHKLWDFILGVVSMSCFPTRLVIGRFGRMGHGELKGWSGLLNKKNLQSASRRLKDMCTQCAVMGPSDVPCVLSACLTSIETHPSFQVIVDALKQEEKVSSSIPLQTPRDASVTHILVFPTSATAQVNANPLQQDPQNDFTPHLDIDDVFSENLMGDDMFLVEFFGDNFDTQTTSPPGSPVGSSQRQISRISGGPSASLGENIADPQDDYNLLQQPLAMGYFISTAPPGPLPKWFWSACPENEFVSPHVFKSALHIHESSRHDDFLHKTDNRSKPHALDSHMTCDILRYVLETYNSLSWLTFDPVLNDRRSCLPVHLVVLMQMYHALNTFV</sequence>
<comment type="similarity">
    <text evidence="2 9">Belongs to the Mediator complex subunit 13 family.</text>
</comment>
<dbReference type="InterPro" id="IPR041285">
    <property type="entry name" value="MID_MedPIWI"/>
</dbReference>